<dbReference type="InterPro" id="IPR023214">
    <property type="entry name" value="HAD_sf"/>
</dbReference>
<dbReference type="AlphaFoldDB" id="G3AZ36"/>
<dbReference type="Gene3D" id="1.10.150.720">
    <property type="entry name" value="Haloacid dehalogenase-like hydrolase"/>
    <property type="match status" value="1"/>
</dbReference>
<dbReference type="Proteomes" id="UP000000707">
    <property type="component" value="Unassembled WGS sequence"/>
</dbReference>
<protein>
    <submittedName>
        <fullName evidence="1">HAD-like protein</fullName>
    </submittedName>
</protein>
<dbReference type="EMBL" id="GL996512">
    <property type="protein sequence ID" value="EGV65997.1"/>
    <property type="molecule type" value="Genomic_DNA"/>
</dbReference>
<dbReference type="PANTHER" id="PTHR46191:SF2">
    <property type="entry name" value="HALOACID DEHALOGENASE-LIKE HYDROLASE DOMAIN-CONTAINING PROTEIN 3"/>
    <property type="match status" value="1"/>
</dbReference>
<gene>
    <name evidence="1" type="ORF">CANTEDRAFT_101287</name>
</gene>
<dbReference type="InterPro" id="IPR036412">
    <property type="entry name" value="HAD-like_sf"/>
</dbReference>
<dbReference type="GeneID" id="18245455"/>
<dbReference type="eggNOG" id="KOG3085">
    <property type="taxonomic scope" value="Eukaryota"/>
</dbReference>
<accession>G3AZ36</accession>
<proteinExistence type="predicted"/>
<dbReference type="KEGG" id="cten:18245455"/>
<dbReference type="SUPFAM" id="SSF56784">
    <property type="entry name" value="HAD-like"/>
    <property type="match status" value="1"/>
</dbReference>
<dbReference type="InterPro" id="IPR011949">
    <property type="entry name" value="HAD-SF_hydro_IA_REG-2-like"/>
</dbReference>
<evidence type="ECO:0000313" key="1">
    <source>
        <dbReference type="EMBL" id="EGV65997.1"/>
    </source>
</evidence>
<dbReference type="NCBIfam" id="TIGR02252">
    <property type="entry name" value="DREG-2"/>
    <property type="match status" value="1"/>
</dbReference>
<dbReference type="PANTHER" id="PTHR46191">
    <property type="match status" value="1"/>
</dbReference>
<keyword evidence="2" id="KW-1185">Reference proteome</keyword>
<sequence length="327" mass="36857">MKTLVKTSLQFARSVTNMSVPLISDPLTFNNARKIRDTNTVFSKPNFVSFDAFGTLYVPKKPVHIQYHEIASEQFGIDKSAESIKQSFPVIHNQLLQEFPNYGKDSKEITSTDQWWSELIVRLFDLKHYSQDQDSLDVCNSLINRFKSSKGYHLYEDVIPTLSKLKENDITVLVSSNSDPRVYDILESLGLDQYIDNVYISYHLSHEKPSKKFFDLVANSQISNIGSLPADKRSSFLENCWHVGDSHDKDYVGSVRSGWNGVLIDRDVKSGYLNHPMPSPEAESPSCMTGPAGDIRLGNSSRPAQIIADNRVIVSDLTQILSLFGLD</sequence>
<dbReference type="STRING" id="590646.G3AZ36"/>
<reference evidence="1 2" key="1">
    <citation type="journal article" date="2011" name="Proc. Natl. Acad. Sci. U.S.A.">
        <title>Comparative genomics of xylose-fermenting fungi for enhanced biofuel production.</title>
        <authorList>
            <person name="Wohlbach D.J."/>
            <person name="Kuo A."/>
            <person name="Sato T.K."/>
            <person name="Potts K.M."/>
            <person name="Salamov A.A."/>
            <person name="LaButti K.M."/>
            <person name="Sun H."/>
            <person name="Clum A."/>
            <person name="Pangilinan J.L."/>
            <person name="Lindquist E.A."/>
            <person name="Lucas S."/>
            <person name="Lapidus A."/>
            <person name="Jin M."/>
            <person name="Gunawan C."/>
            <person name="Balan V."/>
            <person name="Dale B.E."/>
            <person name="Jeffries T.W."/>
            <person name="Zinkel R."/>
            <person name="Barry K.W."/>
            <person name="Grigoriev I.V."/>
            <person name="Gasch A.P."/>
        </authorList>
    </citation>
    <scope>NUCLEOTIDE SEQUENCE [LARGE SCALE GENOMIC DNA]</scope>
    <source>
        <strain evidence="2">ATCC 10573 / BCRC 21748 / CBS 615 / JCM 9827 / NBRC 10315 / NRRL Y-1498 / VKM Y-70</strain>
    </source>
</reference>
<dbReference type="HOGENOM" id="CLU_045011_8_0_1"/>
<dbReference type="Pfam" id="PF00702">
    <property type="entry name" value="Hydrolase"/>
    <property type="match status" value="1"/>
</dbReference>
<dbReference type="InterPro" id="IPR051828">
    <property type="entry name" value="HAD-like_hydrolase_domain"/>
</dbReference>
<evidence type="ECO:0000313" key="2">
    <source>
        <dbReference type="Proteomes" id="UP000000707"/>
    </source>
</evidence>
<dbReference type="Gene3D" id="3.40.50.1000">
    <property type="entry name" value="HAD superfamily/HAD-like"/>
    <property type="match status" value="1"/>
</dbReference>
<organism evidence="2">
    <name type="scientific">Candida tenuis (strain ATCC 10573 / BCRC 21748 / CBS 615 / JCM 9827 / NBRC 10315 / NRRL Y-1498 / VKM Y-70)</name>
    <name type="common">Yeast</name>
    <name type="synonym">Yamadazyma tenuis</name>
    <dbReference type="NCBI Taxonomy" id="590646"/>
    <lineage>
        <taxon>Eukaryota</taxon>
        <taxon>Fungi</taxon>
        <taxon>Dikarya</taxon>
        <taxon>Ascomycota</taxon>
        <taxon>Saccharomycotina</taxon>
        <taxon>Pichiomycetes</taxon>
        <taxon>Debaryomycetaceae</taxon>
        <taxon>Yamadazyma</taxon>
    </lineage>
</organism>
<name>G3AZ36_CANTC</name>
<dbReference type="InterPro" id="IPR044924">
    <property type="entry name" value="HAD-SF_hydro_IA_REG-2-like_cap"/>
</dbReference>
<dbReference type="OrthoDB" id="444127at2759"/>
<dbReference type="GO" id="GO:0005634">
    <property type="term" value="C:nucleus"/>
    <property type="evidence" value="ECO:0007669"/>
    <property type="project" value="TreeGrafter"/>
</dbReference>